<dbReference type="AlphaFoldDB" id="A0A843YUF2"/>
<organism evidence="1 2">
    <name type="scientific">Glaciimonas soli</name>
    <dbReference type="NCBI Taxonomy" id="2590999"/>
    <lineage>
        <taxon>Bacteria</taxon>
        <taxon>Pseudomonadati</taxon>
        <taxon>Pseudomonadota</taxon>
        <taxon>Betaproteobacteria</taxon>
        <taxon>Burkholderiales</taxon>
        <taxon>Oxalobacteraceae</taxon>
        <taxon>Glaciimonas</taxon>
    </lineage>
</organism>
<proteinExistence type="predicted"/>
<evidence type="ECO:0000313" key="2">
    <source>
        <dbReference type="Proteomes" id="UP000451565"/>
    </source>
</evidence>
<dbReference type="OrthoDB" id="8779309at2"/>
<sequence>MTKFDKNDTSGTSNLNELTVITMTMEEDYAAIKRKKVETRRMIEDVVEAAKERRATFDWTL</sequence>
<reference evidence="1 2" key="1">
    <citation type="submission" date="2019-10" db="EMBL/GenBank/DDBJ databases">
        <title>Glaciimonas soli sp. nov., a psychrophilic bacterium isolated from the forest soil of a high elevation mountain in Taiwan.</title>
        <authorList>
            <person name="Wang L.-T."/>
            <person name="Shieh W.Y."/>
        </authorList>
    </citation>
    <scope>NUCLEOTIDE SEQUENCE [LARGE SCALE GENOMIC DNA]</scope>
    <source>
        <strain evidence="1 2">GS1</strain>
    </source>
</reference>
<accession>A0A843YUF2</accession>
<comment type="caution">
    <text evidence="1">The sequence shown here is derived from an EMBL/GenBank/DDBJ whole genome shotgun (WGS) entry which is preliminary data.</text>
</comment>
<dbReference type="RefSeq" id="WP_153234888.1">
    <property type="nucleotide sequence ID" value="NZ_WINI01000006.1"/>
</dbReference>
<dbReference type="Proteomes" id="UP000451565">
    <property type="component" value="Unassembled WGS sequence"/>
</dbReference>
<protein>
    <submittedName>
        <fullName evidence="1">Uncharacterized protein</fullName>
    </submittedName>
</protein>
<gene>
    <name evidence="1" type="ORF">GEV47_11255</name>
</gene>
<keyword evidence="2" id="KW-1185">Reference proteome</keyword>
<name>A0A843YUF2_9BURK</name>
<evidence type="ECO:0000313" key="1">
    <source>
        <dbReference type="EMBL" id="MQR01253.1"/>
    </source>
</evidence>
<dbReference type="EMBL" id="WINI01000006">
    <property type="protein sequence ID" value="MQR01253.1"/>
    <property type="molecule type" value="Genomic_DNA"/>
</dbReference>